<reference evidence="1" key="1">
    <citation type="submission" date="2022-12" db="EMBL/GenBank/DDBJ databases">
        <title>Description and comparative metabolic analysis of Aerococcus sp. nov., isolated from the feces of a pig.</title>
        <authorList>
            <person name="Chang Y.-H."/>
        </authorList>
    </citation>
    <scope>NUCLEOTIDE SEQUENCE</scope>
    <source>
        <strain evidence="1">YH-aer222</strain>
    </source>
</reference>
<proteinExistence type="predicted"/>
<sequence length="40" mass="4513">MVKIILMPHSEMDAGPAIANSTKQDEMKWGSSELLEIRVR</sequence>
<protein>
    <submittedName>
        <fullName evidence="1">Uncharacterized protein</fullName>
    </submittedName>
</protein>
<accession>A0A9X3JFD8</accession>
<keyword evidence="2" id="KW-1185">Reference proteome</keyword>
<gene>
    <name evidence="1" type="ORF">OW157_04350</name>
</gene>
<dbReference type="Proteomes" id="UP001146670">
    <property type="component" value="Unassembled WGS sequence"/>
</dbReference>
<evidence type="ECO:0000313" key="1">
    <source>
        <dbReference type="EMBL" id="MCZ0725801.1"/>
    </source>
</evidence>
<organism evidence="1 2">
    <name type="scientific">Aerococcus kribbianus</name>
    <dbReference type="NCBI Taxonomy" id="2999064"/>
    <lineage>
        <taxon>Bacteria</taxon>
        <taxon>Bacillati</taxon>
        <taxon>Bacillota</taxon>
        <taxon>Bacilli</taxon>
        <taxon>Lactobacillales</taxon>
        <taxon>Aerococcaceae</taxon>
        <taxon>Aerococcus</taxon>
    </lineage>
</organism>
<evidence type="ECO:0000313" key="2">
    <source>
        <dbReference type="Proteomes" id="UP001146670"/>
    </source>
</evidence>
<dbReference type="EMBL" id="JAPRFR010000001">
    <property type="protein sequence ID" value="MCZ0725801.1"/>
    <property type="molecule type" value="Genomic_DNA"/>
</dbReference>
<dbReference type="RefSeq" id="WP_268752111.1">
    <property type="nucleotide sequence ID" value="NZ_JAPRFQ010000001.1"/>
</dbReference>
<name>A0A9X3JFD8_9LACT</name>
<dbReference type="AlphaFoldDB" id="A0A9X3JFD8"/>
<comment type="caution">
    <text evidence="1">The sequence shown here is derived from an EMBL/GenBank/DDBJ whole genome shotgun (WGS) entry which is preliminary data.</text>
</comment>